<dbReference type="Gene3D" id="3.40.50.150">
    <property type="entry name" value="Vaccinia Virus protein VP39"/>
    <property type="match status" value="1"/>
</dbReference>
<dbReference type="InterPro" id="IPR029063">
    <property type="entry name" value="SAM-dependent_MTases_sf"/>
</dbReference>
<proteinExistence type="predicted"/>
<reference evidence="2" key="1">
    <citation type="journal article" date="2019" name="Int. J. Syst. Evol. Microbiol.">
        <title>The Global Catalogue of Microorganisms (GCM) 10K type strain sequencing project: providing services to taxonomists for standard genome sequencing and annotation.</title>
        <authorList>
            <consortium name="The Broad Institute Genomics Platform"/>
            <consortium name="The Broad Institute Genome Sequencing Center for Infectious Disease"/>
            <person name="Wu L."/>
            <person name="Ma J."/>
        </authorList>
    </citation>
    <scope>NUCLEOTIDE SEQUENCE [LARGE SCALE GENOMIC DNA]</scope>
    <source>
        <strain evidence="2">JCM 17939</strain>
    </source>
</reference>
<dbReference type="SUPFAM" id="SSF53335">
    <property type="entry name" value="S-adenosyl-L-methionine-dependent methyltransferases"/>
    <property type="match status" value="1"/>
</dbReference>
<dbReference type="EMBL" id="BAABHK010000004">
    <property type="protein sequence ID" value="GAA4626824.1"/>
    <property type="molecule type" value="Genomic_DNA"/>
</dbReference>
<dbReference type="Proteomes" id="UP001501442">
    <property type="component" value="Unassembled WGS sequence"/>
</dbReference>
<comment type="caution">
    <text evidence="1">The sequence shown here is derived from an EMBL/GenBank/DDBJ whole genome shotgun (WGS) entry which is preliminary data.</text>
</comment>
<evidence type="ECO:0008006" key="3">
    <source>
        <dbReference type="Google" id="ProtNLM"/>
    </source>
</evidence>
<name>A0ABP8UBW0_9ACTN</name>
<keyword evidence="2" id="KW-1185">Reference proteome</keyword>
<evidence type="ECO:0000313" key="1">
    <source>
        <dbReference type="EMBL" id="GAA4626824.1"/>
    </source>
</evidence>
<gene>
    <name evidence="1" type="ORF">GCM10023196_036650</name>
</gene>
<sequence>MSDGGGPFGFDIHLALLFDDIVAVYRPSAIVETGSYLGDTTAYLANAYPSLPVITCDVDPSHAGYTAARLRHADNVAVHHADSPTVVAEASREHAPAVYFLDAHWGEQWPLARELAELANGPGPAVAVIHDFDIGYPGFGYDVYDGVPCGPGILTGVPGLPDVYFTSNPEATYPLPCLQTGRRTGVGVIPIGLPAEPLAGIPRLRQHSRTATTSAVTS</sequence>
<organism evidence="1 2">
    <name type="scientific">Actinoallomurus vinaceus</name>
    <dbReference type="NCBI Taxonomy" id="1080074"/>
    <lineage>
        <taxon>Bacteria</taxon>
        <taxon>Bacillati</taxon>
        <taxon>Actinomycetota</taxon>
        <taxon>Actinomycetes</taxon>
        <taxon>Streptosporangiales</taxon>
        <taxon>Thermomonosporaceae</taxon>
        <taxon>Actinoallomurus</taxon>
    </lineage>
</organism>
<accession>A0ABP8UBW0</accession>
<evidence type="ECO:0000313" key="2">
    <source>
        <dbReference type="Proteomes" id="UP001501442"/>
    </source>
</evidence>
<protein>
    <recommendedName>
        <fullName evidence="3">Class I SAM-dependent methyltransferase</fullName>
    </recommendedName>
</protein>